<protein>
    <submittedName>
        <fullName evidence="9">RagB/SusD family nutrient uptake outer membrane protein</fullName>
    </submittedName>
</protein>
<evidence type="ECO:0000259" key="8">
    <source>
        <dbReference type="Pfam" id="PF14322"/>
    </source>
</evidence>
<evidence type="ECO:0000313" key="10">
    <source>
        <dbReference type="Proteomes" id="UP001199816"/>
    </source>
</evidence>
<dbReference type="InterPro" id="IPR011990">
    <property type="entry name" value="TPR-like_helical_dom_sf"/>
</dbReference>
<keyword evidence="4" id="KW-0472">Membrane</keyword>
<evidence type="ECO:0000313" key="9">
    <source>
        <dbReference type="EMBL" id="MCD2422822.1"/>
    </source>
</evidence>
<comment type="subcellular location">
    <subcellularLocation>
        <location evidence="1">Cell outer membrane</location>
    </subcellularLocation>
</comment>
<name>A0ABS8PRA4_9BACT</name>
<comment type="similarity">
    <text evidence="2">Belongs to the SusD family.</text>
</comment>
<proteinExistence type="inferred from homology"/>
<feature type="domain" description="RagB/SusD" evidence="7">
    <location>
        <begin position="300"/>
        <end position="551"/>
    </location>
</feature>
<dbReference type="PROSITE" id="PS51257">
    <property type="entry name" value="PROKAR_LIPOPROTEIN"/>
    <property type="match status" value="1"/>
</dbReference>
<gene>
    <name evidence="9" type="ORF">LQ567_08625</name>
</gene>
<evidence type="ECO:0000256" key="4">
    <source>
        <dbReference type="ARBA" id="ARBA00023136"/>
    </source>
</evidence>
<dbReference type="InterPro" id="IPR012944">
    <property type="entry name" value="SusD_RagB_dom"/>
</dbReference>
<dbReference type="InterPro" id="IPR019734">
    <property type="entry name" value="TPR_rpt"/>
</dbReference>
<keyword evidence="5" id="KW-0998">Cell outer membrane</keyword>
<accession>A0ABS8PRA4</accession>
<dbReference type="PROSITE" id="PS50005">
    <property type="entry name" value="TPR"/>
    <property type="match status" value="1"/>
</dbReference>
<dbReference type="Proteomes" id="UP001199816">
    <property type="component" value="Unassembled WGS sequence"/>
</dbReference>
<dbReference type="Pfam" id="PF14322">
    <property type="entry name" value="SusD-like_3"/>
    <property type="match status" value="1"/>
</dbReference>
<comment type="caution">
    <text evidence="9">The sequence shown here is derived from an EMBL/GenBank/DDBJ whole genome shotgun (WGS) entry which is preliminary data.</text>
</comment>
<dbReference type="Gene3D" id="1.25.40.390">
    <property type="match status" value="1"/>
</dbReference>
<dbReference type="InterPro" id="IPR033985">
    <property type="entry name" value="SusD-like_N"/>
</dbReference>
<sequence length="551" mass="61528">MKQMIVRKKASVWACVALLIVGFCSCAKKLDLYPRDQFANDVFWTSEANVNVALTALYRGNIQMQKAAEFGPTDWWSYNGLLFLEFATDNAYDRRGDNSNFNKLTNGTLTANIGDYSNYWSNSYSRISRCNYFLDNIGKAVIGDALKKRVIAEARFLRATQYLYLSTYFGAVPLVTGVLQPDEANKVTKTPLSDVQVFVAKELTDAAADLPTAKQLVAAERGRATQQAALAFLGRLYLQQENWQQAAVTYKKIIDLNEHLIDPDYASLFNGTNESSKEIIFATQYLVDLAPNGMLQHFFPAMSAGWGIFCPLGSLAEAYDFKDGSAFSYNSPQYDPADFGKNRDPRLAVTILYNNALFKGAPYISHPDMTSSPDQLTLSKQATRTGFSMRKFAYDGFGGGDLQNSGIDLPIIRYAEVLLSYLEAQVRMGIVGQGLLDETINKVRARASVSMPPVTEQDPAKLMTLLKKERRVELALEGTRLWDLYRWNDAVTVLQGKFFGASYPGAKNLRKAPDGATDPDSRWYVTSKNFKAENYPWPVPQAEVNINPNLK</sequence>
<keyword evidence="6" id="KW-0802">TPR repeat</keyword>
<evidence type="ECO:0000256" key="1">
    <source>
        <dbReference type="ARBA" id="ARBA00004442"/>
    </source>
</evidence>
<keyword evidence="3" id="KW-0732">Signal</keyword>
<dbReference type="CDD" id="cd08977">
    <property type="entry name" value="SusD"/>
    <property type="match status" value="1"/>
</dbReference>
<dbReference type="EMBL" id="JAJNEC010000005">
    <property type="protein sequence ID" value="MCD2422822.1"/>
    <property type="molecule type" value="Genomic_DNA"/>
</dbReference>
<feature type="domain" description="SusD-like N-terminal" evidence="8">
    <location>
        <begin position="97"/>
        <end position="238"/>
    </location>
</feature>
<organism evidence="9 10">
    <name type="scientific">Niabella pedocola</name>
    <dbReference type="NCBI Taxonomy" id="1752077"/>
    <lineage>
        <taxon>Bacteria</taxon>
        <taxon>Pseudomonadati</taxon>
        <taxon>Bacteroidota</taxon>
        <taxon>Chitinophagia</taxon>
        <taxon>Chitinophagales</taxon>
        <taxon>Chitinophagaceae</taxon>
        <taxon>Niabella</taxon>
    </lineage>
</organism>
<evidence type="ECO:0000256" key="3">
    <source>
        <dbReference type="ARBA" id="ARBA00022729"/>
    </source>
</evidence>
<dbReference type="Pfam" id="PF07980">
    <property type="entry name" value="SusD_RagB"/>
    <property type="match status" value="1"/>
</dbReference>
<evidence type="ECO:0000256" key="2">
    <source>
        <dbReference type="ARBA" id="ARBA00006275"/>
    </source>
</evidence>
<dbReference type="RefSeq" id="WP_231004099.1">
    <property type="nucleotide sequence ID" value="NZ_JAJNEC010000005.1"/>
</dbReference>
<evidence type="ECO:0000256" key="5">
    <source>
        <dbReference type="ARBA" id="ARBA00023237"/>
    </source>
</evidence>
<evidence type="ECO:0000259" key="7">
    <source>
        <dbReference type="Pfam" id="PF07980"/>
    </source>
</evidence>
<evidence type="ECO:0000256" key="6">
    <source>
        <dbReference type="PROSITE-ProRule" id="PRU00339"/>
    </source>
</evidence>
<dbReference type="SUPFAM" id="SSF48452">
    <property type="entry name" value="TPR-like"/>
    <property type="match status" value="1"/>
</dbReference>
<reference evidence="9 10" key="1">
    <citation type="submission" date="2021-11" db="EMBL/GenBank/DDBJ databases">
        <title>Genomic of Niabella pedocola.</title>
        <authorList>
            <person name="Wu T."/>
        </authorList>
    </citation>
    <scope>NUCLEOTIDE SEQUENCE [LARGE SCALE GENOMIC DNA]</scope>
    <source>
        <strain evidence="9 10">JCM 31011</strain>
    </source>
</reference>
<keyword evidence="10" id="KW-1185">Reference proteome</keyword>
<feature type="repeat" description="TPR" evidence="6">
    <location>
        <begin position="227"/>
        <end position="260"/>
    </location>
</feature>